<protein>
    <recommendedName>
        <fullName evidence="1">Protein kinase domain-containing protein</fullName>
    </recommendedName>
</protein>
<reference evidence="3" key="2">
    <citation type="submission" date="2010-04" db="EMBL/GenBank/DDBJ databases">
        <authorList>
            <person name="Buell R."/>
            <person name="Hamilton J."/>
            <person name="Hostetler J."/>
        </authorList>
    </citation>
    <scope>NUCLEOTIDE SEQUENCE [LARGE SCALE GENOMIC DNA]</scope>
    <source>
        <strain evidence="3">DAOM:BR144</strain>
    </source>
</reference>
<dbReference type="PROSITE" id="PS50011">
    <property type="entry name" value="PROTEIN_KINASE_DOM"/>
    <property type="match status" value="1"/>
</dbReference>
<name>K3X293_GLOUD</name>
<dbReference type="InParanoid" id="K3X293"/>
<dbReference type="InterPro" id="IPR000719">
    <property type="entry name" value="Prot_kinase_dom"/>
</dbReference>
<dbReference type="Proteomes" id="UP000019132">
    <property type="component" value="Unassembled WGS sequence"/>
</dbReference>
<dbReference type="HOGENOM" id="CLU_2890737_0_0_1"/>
<sequence length="63" mass="7041">MIDAARYLHNFSPALVRRDIKPANFVVNIKGNAKLTGFGESRSLPLGKTNTQHLATIHFEYLS</sequence>
<dbReference type="AlphaFoldDB" id="K3X293"/>
<evidence type="ECO:0000259" key="1">
    <source>
        <dbReference type="PROSITE" id="PS50011"/>
    </source>
</evidence>
<keyword evidence="3" id="KW-1185">Reference proteome</keyword>
<dbReference type="EnsemblProtists" id="PYU1_T011342">
    <property type="protein sequence ID" value="PYU1_T011342"/>
    <property type="gene ID" value="PYU1_G011317"/>
</dbReference>
<dbReference type="STRING" id="431595.K3X293"/>
<dbReference type="Gene3D" id="1.10.510.10">
    <property type="entry name" value="Transferase(Phosphotransferase) domain 1"/>
    <property type="match status" value="1"/>
</dbReference>
<dbReference type="EMBL" id="GL376562">
    <property type="status" value="NOT_ANNOTATED_CDS"/>
    <property type="molecule type" value="Genomic_DNA"/>
</dbReference>
<dbReference type="GO" id="GO:0005524">
    <property type="term" value="F:ATP binding"/>
    <property type="evidence" value="ECO:0007669"/>
    <property type="project" value="InterPro"/>
</dbReference>
<feature type="domain" description="Protein kinase" evidence="1">
    <location>
        <begin position="1"/>
        <end position="63"/>
    </location>
</feature>
<dbReference type="SUPFAM" id="SSF56112">
    <property type="entry name" value="Protein kinase-like (PK-like)"/>
    <property type="match status" value="1"/>
</dbReference>
<accession>K3X293</accession>
<evidence type="ECO:0000313" key="2">
    <source>
        <dbReference type="EnsemblProtists" id="PYU1_T011342"/>
    </source>
</evidence>
<dbReference type="VEuPathDB" id="FungiDB:PYU1_G011317"/>
<reference evidence="3" key="1">
    <citation type="journal article" date="2010" name="Genome Biol.">
        <title>Genome sequence of the necrotrophic plant pathogen Pythium ultimum reveals original pathogenicity mechanisms and effector repertoire.</title>
        <authorList>
            <person name="Levesque C.A."/>
            <person name="Brouwer H."/>
            <person name="Cano L."/>
            <person name="Hamilton J.P."/>
            <person name="Holt C."/>
            <person name="Huitema E."/>
            <person name="Raffaele S."/>
            <person name="Robideau G.P."/>
            <person name="Thines M."/>
            <person name="Win J."/>
            <person name="Zerillo M.M."/>
            <person name="Beakes G.W."/>
            <person name="Boore J.L."/>
            <person name="Busam D."/>
            <person name="Dumas B."/>
            <person name="Ferriera S."/>
            <person name="Fuerstenberg S.I."/>
            <person name="Gachon C.M."/>
            <person name="Gaulin E."/>
            <person name="Govers F."/>
            <person name="Grenville-Briggs L."/>
            <person name="Horner N."/>
            <person name="Hostetler J."/>
            <person name="Jiang R.H."/>
            <person name="Johnson J."/>
            <person name="Krajaejun T."/>
            <person name="Lin H."/>
            <person name="Meijer H.J."/>
            <person name="Moore B."/>
            <person name="Morris P."/>
            <person name="Phuntmart V."/>
            <person name="Puiu D."/>
            <person name="Shetty J."/>
            <person name="Stajich J.E."/>
            <person name="Tripathy S."/>
            <person name="Wawra S."/>
            <person name="van West P."/>
            <person name="Whitty B.R."/>
            <person name="Coutinho P.M."/>
            <person name="Henrissat B."/>
            <person name="Martin F."/>
            <person name="Thomas P.D."/>
            <person name="Tyler B.M."/>
            <person name="De Vries R.P."/>
            <person name="Kamoun S."/>
            <person name="Yandell M."/>
            <person name="Tisserat N."/>
            <person name="Buell C.R."/>
        </authorList>
    </citation>
    <scope>NUCLEOTIDE SEQUENCE</scope>
    <source>
        <strain evidence="3">DAOM:BR144</strain>
    </source>
</reference>
<dbReference type="GO" id="GO:0004672">
    <property type="term" value="F:protein kinase activity"/>
    <property type="evidence" value="ECO:0007669"/>
    <property type="project" value="InterPro"/>
</dbReference>
<proteinExistence type="predicted"/>
<organism evidence="2 3">
    <name type="scientific">Globisporangium ultimum (strain ATCC 200006 / CBS 805.95 / DAOM BR144)</name>
    <name type="common">Pythium ultimum</name>
    <dbReference type="NCBI Taxonomy" id="431595"/>
    <lineage>
        <taxon>Eukaryota</taxon>
        <taxon>Sar</taxon>
        <taxon>Stramenopiles</taxon>
        <taxon>Oomycota</taxon>
        <taxon>Peronosporomycetes</taxon>
        <taxon>Pythiales</taxon>
        <taxon>Pythiaceae</taxon>
        <taxon>Globisporangium</taxon>
    </lineage>
</organism>
<reference evidence="2" key="3">
    <citation type="submission" date="2015-02" db="UniProtKB">
        <authorList>
            <consortium name="EnsemblProtists"/>
        </authorList>
    </citation>
    <scope>IDENTIFICATION</scope>
    <source>
        <strain evidence="2">DAOM BR144</strain>
    </source>
</reference>
<dbReference type="InterPro" id="IPR011009">
    <property type="entry name" value="Kinase-like_dom_sf"/>
</dbReference>
<evidence type="ECO:0000313" key="3">
    <source>
        <dbReference type="Proteomes" id="UP000019132"/>
    </source>
</evidence>